<evidence type="ECO:0000256" key="2">
    <source>
        <dbReference type="ARBA" id="ARBA00023015"/>
    </source>
</evidence>
<feature type="domain" description="WRKY" evidence="7">
    <location>
        <begin position="171"/>
        <end position="236"/>
    </location>
</feature>
<feature type="compositionally biased region" description="Polar residues" evidence="6">
    <location>
        <begin position="88"/>
        <end position="124"/>
    </location>
</feature>
<evidence type="ECO:0000256" key="1">
    <source>
        <dbReference type="ARBA" id="ARBA00004123"/>
    </source>
</evidence>
<feature type="compositionally biased region" description="Pro residues" evidence="6">
    <location>
        <begin position="71"/>
        <end position="80"/>
    </location>
</feature>
<dbReference type="GO" id="GO:0005634">
    <property type="term" value="C:nucleus"/>
    <property type="evidence" value="ECO:0007669"/>
    <property type="project" value="UniProtKB-SubCell"/>
</dbReference>
<proteinExistence type="predicted"/>
<dbReference type="InterPro" id="IPR003657">
    <property type="entry name" value="WRKY_dom"/>
</dbReference>
<evidence type="ECO:0000256" key="3">
    <source>
        <dbReference type="ARBA" id="ARBA00023125"/>
    </source>
</evidence>
<feature type="compositionally biased region" description="Basic residues" evidence="6">
    <location>
        <begin position="146"/>
        <end position="162"/>
    </location>
</feature>
<comment type="subcellular location">
    <subcellularLocation>
        <location evidence="1">Nucleus</location>
    </subcellularLocation>
</comment>
<gene>
    <name evidence="8" type="ORF">SAY87_023776</name>
</gene>
<dbReference type="AlphaFoldDB" id="A0AAN7KZE6"/>
<sequence>MEGGEDSSWPSGPNPPPFQYHVIPSTFSGAFSFPWEAESGSLGFMDLLGIQDYASVATPSVPNSLLNFTQPPLPPPPEQPARPDLLPSTASTAREPSEVVTNKSPTQADSSCQPPSSDEGQTSKAAEELGEEAEEVEERSIDQGRTKKQSKPKKTNQKKQRQPRFAFLTKSKVDHLDDGYRWRKYGQKTVKNSTYPRSYYRCTTAGCGVKKRIERSLEDPSFVVTTYEGQHTHLISAMSRGRLGLSPEYATHGTGAVDFGQPPITSPSLIHSRQQIYFKRICRMLKRAWKSLLIYSSCWISDNCSGVQLGCSSAKNSLCSIGFLSFMRTTFPTSVNLYFYMALLSKL</sequence>
<dbReference type="SMART" id="SM00774">
    <property type="entry name" value="WRKY"/>
    <property type="match status" value="1"/>
</dbReference>
<keyword evidence="5" id="KW-0539">Nucleus</keyword>
<dbReference type="InterPro" id="IPR036576">
    <property type="entry name" value="WRKY_dom_sf"/>
</dbReference>
<feature type="region of interest" description="Disordered" evidence="6">
    <location>
        <begin position="66"/>
        <end position="170"/>
    </location>
</feature>
<keyword evidence="9" id="KW-1185">Reference proteome</keyword>
<dbReference type="InterPro" id="IPR044810">
    <property type="entry name" value="WRKY_plant"/>
</dbReference>
<dbReference type="Pfam" id="PF03106">
    <property type="entry name" value="WRKY"/>
    <property type="match status" value="1"/>
</dbReference>
<evidence type="ECO:0000313" key="9">
    <source>
        <dbReference type="Proteomes" id="UP001345219"/>
    </source>
</evidence>
<dbReference type="GO" id="GO:0003700">
    <property type="term" value="F:DNA-binding transcription factor activity"/>
    <property type="evidence" value="ECO:0007669"/>
    <property type="project" value="InterPro"/>
</dbReference>
<name>A0AAN7KZE6_9MYRT</name>
<accession>A0AAN7KZE6</accession>
<keyword evidence="2" id="KW-0805">Transcription regulation</keyword>
<dbReference type="SUPFAM" id="SSF118290">
    <property type="entry name" value="WRKY DNA-binding domain"/>
    <property type="match status" value="1"/>
</dbReference>
<evidence type="ECO:0000256" key="4">
    <source>
        <dbReference type="ARBA" id="ARBA00023163"/>
    </source>
</evidence>
<dbReference type="GO" id="GO:0043565">
    <property type="term" value="F:sequence-specific DNA binding"/>
    <property type="evidence" value="ECO:0007669"/>
    <property type="project" value="InterPro"/>
</dbReference>
<comment type="caution">
    <text evidence="8">The sequence shown here is derived from an EMBL/GenBank/DDBJ whole genome shotgun (WGS) entry which is preliminary data.</text>
</comment>
<evidence type="ECO:0000313" key="8">
    <source>
        <dbReference type="EMBL" id="KAK4775815.1"/>
    </source>
</evidence>
<keyword evidence="3" id="KW-0238">DNA-binding</keyword>
<protein>
    <recommendedName>
        <fullName evidence="7">WRKY domain-containing protein</fullName>
    </recommendedName>
</protein>
<dbReference type="Gene3D" id="2.20.25.80">
    <property type="entry name" value="WRKY domain"/>
    <property type="match status" value="1"/>
</dbReference>
<dbReference type="PANTHER" id="PTHR31221:SF350">
    <property type="entry name" value="WRKY TRANSCRIPTION FACTOR 48-RELATED"/>
    <property type="match status" value="1"/>
</dbReference>
<dbReference type="PANTHER" id="PTHR31221">
    <property type="entry name" value="WRKY TRANSCRIPTION FACTOR PROTEIN 1-RELATED"/>
    <property type="match status" value="1"/>
</dbReference>
<keyword evidence="4" id="KW-0804">Transcription</keyword>
<organism evidence="8 9">
    <name type="scientific">Trapa incisa</name>
    <dbReference type="NCBI Taxonomy" id="236973"/>
    <lineage>
        <taxon>Eukaryota</taxon>
        <taxon>Viridiplantae</taxon>
        <taxon>Streptophyta</taxon>
        <taxon>Embryophyta</taxon>
        <taxon>Tracheophyta</taxon>
        <taxon>Spermatophyta</taxon>
        <taxon>Magnoliopsida</taxon>
        <taxon>eudicotyledons</taxon>
        <taxon>Gunneridae</taxon>
        <taxon>Pentapetalae</taxon>
        <taxon>rosids</taxon>
        <taxon>malvids</taxon>
        <taxon>Myrtales</taxon>
        <taxon>Lythraceae</taxon>
        <taxon>Trapa</taxon>
    </lineage>
</organism>
<dbReference type="EMBL" id="JAXIOK010000003">
    <property type="protein sequence ID" value="KAK4775815.1"/>
    <property type="molecule type" value="Genomic_DNA"/>
</dbReference>
<dbReference type="PROSITE" id="PS50811">
    <property type="entry name" value="WRKY"/>
    <property type="match status" value="1"/>
</dbReference>
<dbReference type="FunFam" id="2.20.25.80:FF:000003">
    <property type="entry name" value="WRKY transcription factor 57"/>
    <property type="match status" value="1"/>
</dbReference>
<evidence type="ECO:0000259" key="7">
    <source>
        <dbReference type="PROSITE" id="PS50811"/>
    </source>
</evidence>
<reference evidence="8 9" key="1">
    <citation type="journal article" date="2023" name="Hortic Res">
        <title>Pangenome of water caltrop reveals structural variations and asymmetric subgenome divergence after allopolyploidization.</title>
        <authorList>
            <person name="Zhang X."/>
            <person name="Chen Y."/>
            <person name="Wang L."/>
            <person name="Yuan Y."/>
            <person name="Fang M."/>
            <person name="Shi L."/>
            <person name="Lu R."/>
            <person name="Comes H.P."/>
            <person name="Ma Y."/>
            <person name="Chen Y."/>
            <person name="Huang G."/>
            <person name="Zhou Y."/>
            <person name="Zheng Z."/>
            <person name="Qiu Y."/>
        </authorList>
    </citation>
    <scope>NUCLEOTIDE SEQUENCE [LARGE SCALE GENOMIC DNA]</scope>
    <source>
        <tissue evidence="8">Roots</tissue>
    </source>
</reference>
<evidence type="ECO:0000256" key="6">
    <source>
        <dbReference type="SAM" id="MobiDB-lite"/>
    </source>
</evidence>
<feature type="compositionally biased region" description="Acidic residues" evidence="6">
    <location>
        <begin position="128"/>
        <end position="137"/>
    </location>
</feature>
<dbReference type="Proteomes" id="UP001345219">
    <property type="component" value="Chromosome 18"/>
</dbReference>
<evidence type="ECO:0000256" key="5">
    <source>
        <dbReference type="ARBA" id="ARBA00023242"/>
    </source>
</evidence>